<keyword evidence="4" id="KW-1185">Reference proteome</keyword>
<proteinExistence type="predicted"/>
<dbReference type="InterPro" id="IPR011992">
    <property type="entry name" value="EF-hand-dom_pair"/>
</dbReference>
<feature type="non-terminal residue" evidence="3">
    <location>
        <position position="1"/>
    </location>
</feature>
<dbReference type="OrthoDB" id="6369413at2759"/>
<dbReference type="EMBL" id="CAJPEV010000533">
    <property type="protein sequence ID" value="CAG0886201.1"/>
    <property type="molecule type" value="Genomic_DNA"/>
</dbReference>
<dbReference type="Proteomes" id="UP000677054">
    <property type="component" value="Unassembled WGS sequence"/>
</dbReference>
<dbReference type="EMBL" id="LR900050">
    <property type="protein sequence ID" value="CAD7243954.1"/>
    <property type="molecule type" value="Genomic_DNA"/>
</dbReference>
<name>A0A7R8X4M1_9CRUS</name>
<evidence type="ECO:0000256" key="1">
    <source>
        <dbReference type="SAM" id="MobiDB-lite"/>
    </source>
</evidence>
<reference evidence="3" key="1">
    <citation type="submission" date="2020-11" db="EMBL/GenBank/DDBJ databases">
        <authorList>
            <person name="Tran Van P."/>
        </authorList>
    </citation>
    <scope>NUCLEOTIDE SEQUENCE</scope>
</reference>
<organism evidence="3">
    <name type="scientific">Darwinula stevensoni</name>
    <dbReference type="NCBI Taxonomy" id="69355"/>
    <lineage>
        <taxon>Eukaryota</taxon>
        <taxon>Metazoa</taxon>
        <taxon>Ecdysozoa</taxon>
        <taxon>Arthropoda</taxon>
        <taxon>Crustacea</taxon>
        <taxon>Oligostraca</taxon>
        <taxon>Ostracoda</taxon>
        <taxon>Podocopa</taxon>
        <taxon>Podocopida</taxon>
        <taxon>Darwinulocopina</taxon>
        <taxon>Darwinuloidea</taxon>
        <taxon>Darwinulidae</taxon>
        <taxon>Darwinula</taxon>
    </lineage>
</organism>
<evidence type="ECO:0000259" key="2">
    <source>
        <dbReference type="PROSITE" id="PS50222"/>
    </source>
</evidence>
<dbReference type="SUPFAM" id="SSF47473">
    <property type="entry name" value="EF-hand"/>
    <property type="match status" value="1"/>
</dbReference>
<protein>
    <recommendedName>
        <fullName evidence="2">EF-hand domain-containing protein</fullName>
    </recommendedName>
</protein>
<dbReference type="PROSITE" id="PS50222">
    <property type="entry name" value="EF_HAND_2"/>
    <property type="match status" value="1"/>
</dbReference>
<dbReference type="AlphaFoldDB" id="A0A7R8X4M1"/>
<evidence type="ECO:0000313" key="4">
    <source>
        <dbReference type="Proteomes" id="UP000677054"/>
    </source>
</evidence>
<dbReference type="InterPro" id="IPR040774">
    <property type="entry name" value="DUF5580"/>
</dbReference>
<evidence type="ECO:0000313" key="3">
    <source>
        <dbReference type="EMBL" id="CAD7243954.1"/>
    </source>
</evidence>
<dbReference type="GO" id="GO:0005509">
    <property type="term" value="F:calcium ion binding"/>
    <property type="evidence" value="ECO:0007669"/>
    <property type="project" value="InterPro"/>
</dbReference>
<gene>
    <name evidence="3" type="ORF">DSTB1V02_LOCUS3860</name>
</gene>
<accession>A0A7R8X4M1</accession>
<feature type="domain" description="EF-hand" evidence="2">
    <location>
        <begin position="22"/>
        <end position="57"/>
    </location>
</feature>
<dbReference type="InterPro" id="IPR002048">
    <property type="entry name" value="EF_hand_dom"/>
</dbReference>
<sequence>NARSDRFESRHAEEAVPHLNDRRLQGMLVSMRTADRDRDGVLHPKELQEILNKYHVTVTPGQMLTLKEKFTDRRYPGMVKYESFVQFLLLSKNMASLPKDSRLKAAQEVGMASREETKLIAELGRFLPTGKQLDLDKFRRILYEMDRNRNEILSKPQVEYVLERQTWGLPGEVQDQLLRCSEKSPNTVSIPRLMDLLERARPKDSYSSTQSVALGENYKPRPVREPQAPPHQERDGYREMIVIEEEQEPVEEGQMYAQEEEEYEEPVMLPKFDRNRWMNDFQSMANALLTASEDGYMTHDEIRHFSSTFNLVYNLEIPEELMELSLSQSLILDPHTHQQVIHIQTFNYNLQQACIEAWQL</sequence>
<feature type="region of interest" description="Disordered" evidence="1">
    <location>
        <begin position="201"/>
        <end position="233"/>
    </location>
</feature>
<dbReference type="PANTHER" id="PTHR34830">
    <property type="entry name" value="SIMILAR TO HYPOTHETICAL PROTEIN MGC34837"/>
    <property type="match status" value="1"/>
</dbReference>
<dbReference type="Gene3D" id="1.10.238.10">
    <property type="entry name" value="EF-hand"/>
    <property type="match status" value="1"/>
</dbReference>
<dbReference type="PANTHER" id="PTHR34830:SF1">
    <property type="entry name" value="GENE 12695-RELATED"/>
    <property type="match status" value="1"/>
</dbReference>